<reference evidence="2 3" key="1">
    <citation type="submission" date="2017-04" db="EMBL/GenBank/DDBJ databases">
        <authorList>
            <person name="Afonso C.L."/>
            <person name="Miller P.J."/>
            <person name="Scott M.A."/>
            <person name="Spackman E."/>
            <person name="Goraichik I."/>
            <person name="Dimitrov K.M."/>
            <person name="Suarez D.L."/>
            <person name="Swayne D.E."/>
        </authorList>
    </citation>
    <scope>NUCLEOTIDE SEQUENCE [LARGE SCALE GENOMIC DNA]</scope>
    <source>
        <strain evidence="2 3">DSM 3385</strain>
    </source>
</reference>
<keyword evidence="1" id="KW-0812">Transmembrane</keyword>
<dbReference type="RefSeq" id="WP_084070751.1">
    <property type="nucleotide sequence ID" value="NZ_FWXY01000019.1"/>
</dbReference>
<gene>
    <name evidence="2" type="ORF">SAMN02746065_11983</name>
</gene>
<name>A0A1W2DQD4_9BACT</name>
<dbReference type="AlphaFoldDB" id="A0A1W2DQD4"/>
<organism evidence="2 3">
    <name type="scientific">Desulfocicer vacuolatum DSM 3385</name>
    <dbReference type="NCBI Taxonomy" id="1121400"/>
    <lineage>
        <taxon>Bacteria</taxon>
        <taxon>Pseudomonadati</taxon>
        <taxon>Thermodesulfobacteriota</taxon>
        <taxon>Desulfobacteria</taxon>
        <taxon>Desulfobacterales</taxon>
        <taxon>Desulfobacteraceae</taxon>
        <taxon>Desulfocicer</taxon>
    </lineage>
</organism>
<dbReference type="Proteomes" id="UP000192418">
    <property type="component" value="Unassembled WGS sequence"/>
</dbReference>
<dbReference type="EMBL" id="FWXY01000019">
    <property type="protein sequence ID" value="SMC99644.1"/>
    <property type="molecule type" value="Genomic_DNA"/>
</dbReference>
<evidence type="ECO:0000256" key="1">
    <source>
        <dbReference type="SAM" id="Phobius"/>
    </source>
</evidence>
<evidence type="ECO:0000313" key="3">
    <source>
        <dbReference type="Proteomes" id="UP000192418"/>
    </source>
</evidence>
<keyword evidence="1" id="KW-1133">Transmembrane helix</keyword>
<dbReference type="OrthoDB" id="1005072at2"/>
<proteinExistence type="predicted"/>
<evidence type="ECO:0000313" key="2">
    <source>
        <dbReference type="EMBL" id="SMC99644.1"/>
    </source>
</evidence>
<keyword evidence="1" id="KW-0472">Membrane</keyword>
<keyword evidence="3" id="KW-1185">Reference proteome</keyword>
<accession>A0A1W2DQD4</accession>
<protein>
    <submittedName>
        <fullName evidence="2">Uncharacterized protein</fullName>
    </submittedName>
</protein>
<sequence>MLQKVEIINSFIQGFGIFFGVIAGTAVTICSQWLMNKRVEKQKIKNIAIELTFMQQQIKSWLSSFSLYRNAINGDALETWAEYIDVSKVLKTSLIESFTSGLIYKHLDNSLAADIQLALTDLSIAMEQVINKKISEQRMNFDKKKAIVDLNFFEKKLKQHEKAVTKALQCLG</sequence>
<feature type="transmembrane region" description="Helical" evidence="1">
    <location>
        <begin position="12"/>
        <end position="35"/>
    </location>
</feature>